<organism evidence="1 2">
    <name type="scientific">Thiothrix lacustris</name>
    <dbReference type="NCBI Taxonomy" id="525917"/>
    <lineage>
        <taxon>Bacteria</taxon>
        <taxon>Pseudomonadati</taxon>
        <taxon>Pseudomonadota</taxon>
        <taxon>Gammaproteobacteria</taxon>
        <taxon>Thiotrichales</taxon>
        <taxon>Thiotrichaceae</taxon>
        <taxon>Thiothrix</taxon>
    </lineage>
</organism>
<dbReference type="AlphaFoldDB" id="A0A1Y1QUE3"/>
<accession>A0A1Y1QUE3</accession>
<dbReference type="Proteomes" id="UP000192491">
    <property type="component" value="Unassembled WGS sequence"/>
</dbReference>
<gene>
    <name evidence="1" type="ORF">BWK73_10435</name>
</gene>
<reference evidence="1 2" key="1">
    <citation type="submission" date="2017-01" db="EMBL/GenBank/DDBJ databases">
        <title>Novel large sulfur bacteria in the metagenomes of groundwater-fed chemosynthetic microbial mats in the Lake Huron basin.</title>
        <authorList>
            <person name="Sharrar A.M."/>
            <person name="Flood B.E."/>
            <person name="Bailey J.V."/>
            <person name="Jones D.S."/>
            <person name="Biddanda B."/>
            <person name="Ruberg S.A."/>
            <person name="Marcus D.N."/>
            <person name="Dick G.J."/>
        </authorList>
    </citation>
    <scope>NUCLEOTIDE SEQUENCE [LARGE SCALE GENOMIC DNA]</scope>
    <source>
        <strain evidence="1">A8</strain>
    </source>
</reference>
<evidence type="ECO:0000313" key="2">
    <source>
        <dbReference type="Proteomes" id="UP000192491"/>
    </source>
</evidence>
<proteinExistence type="predicted"/>
<sequence>MCEQRYVEAVMALHDKQGGVVEAFQQLYADSYSVQENMVDSVLLVAACAAMDYRDGFTQGAVFQSLWDAVQ</sequence>
<protein>
    <submittedName>
        <fullName evidence="1">Uncharacterized protein</fullName>
    </submittedName>
</protein>
<comment type="caution">
    <text evidence="1">The sequence shown here is derived from an EMBL/GenBank/DDBJ whole genome shotgun (WGS) entry which is preliminary data.</text>
</comment>
<dbReference type="EMBL" id="MTEJ01000035">
    <property type="protein sequence ID" value="OQX14067.1"/>
    <property type="molecule type" value="Genomic_DNA"/>
</dbReference>
<evidence type="ECO:0000313" key="1">
    <source>
        <dbReference type="EMBL" id="OQX14067.1"/>
    </source>
</evidence>
<name>A0A1Y1QUE3_9GAMM</name>